<comment type="similarity">
    <text evidence="1">Belongs to the TAF9 family. CENP-S/MHF1 subfamily.</text>
</comment>
<evidence type="ECO:0000313" key="7">
    <source>
        <dbReference type="EMBL" id="KAK7501787.1"/>
    </source>
</evidence>
<dbReference type="GO" id="GO:0006281">
    <property type="term" value="P:DNA repair"/>
    <property type="evidence" value="ECO:0007669"/>
    <property type="project" value="UniProtKB-KW"/>
</dbReference>
<name>A0ABD0LR11_9CAEN</name>
<dbReference type="AlphaFoldDB" id="A0ABD0LR11"/>
<sequence>MHYTTLKICQETEEKYDTQISQQVVAAIAETLWRQTESFAVDLEMFARHAKRSVISPDDVKLLVRRNPHLLKHIQQLHAEQTAGREEPKKRGRKGKKNMKSTDSAAAPEDTDDNSNI</sequence>
<evidence type="ECO:0000313" key="8">
    <source>
        <dbReference type="Proteomes" id="UP001519460"/>
    </source>
</evidence>
<evidence type="ECO:0000256" key="2">
    <source>
        <dbReference type="ARBA" id="ARBA00016400"/>
    </source>
</evidence>
<dbReference type="InterPro" id="IPR009072">
    <property type="entry name" value="Histone-fold"/>
</dbReference>
<evidence type="ECO:0000256" key="3">
    <source>
        <dbReference type="ARBA" id="ARBA00022763"/>
    </source>
</evidence>
<gene>
    <name evidence="7" type="ORF">BaRGS_00006873</name>
</gene>
<keyword evidence="4" id="KW-0238">DNA-binding</keyword>
<keyword evidence="8" id="KW-1185">Reference proteome</keyword>
<dbReference type="PANTHER" id="PTHR22980">
    <property type="entry name" value="CORTISTATIN"/>
    <property type="match status" value="1"/>
</dbReference>
<dbReference type="Proteomes" id="UP001519460">
    <property type="component" value="Unassembled WGS sequence"/>
</dbReference>
<reference evidence="7 8" key="1">
    <citation type="journal article" date="2023" name="Sci. Data">
        <title>Genome assembly of the Korean intertidal mud-creeper Batillaria attramentaria.</title>
        <authorList>
            <person name="Patra A.K."/>
            <person name="Ho P.T."/>
            <person name="Jun S."/>
            <person name="Lee S.J."/>
            <person name="Kim Y."/>
            <person name="Won Y.J."/>
        </authorList>
    </citation>
    <scope>NUCLEOTIDE SEQUENCE [LARGE SCALE GENOMIC DNA]</scope>
    <source>
        <strain evidence="7">Wonlab-2016</strain>
    </source>
</reference>
<dbReference type="PANTHER" id="PTHR22980:SF0">
    <property type="entry name" value="CENTROMERE PROTEIN S"/>
    <property type="match status" value="1"/>
</dbReference>
<evidence type="ECO:0000256" key="5">
    <source>
        <dbReference type="ARBA" id="ARBA00023204"/>
    </source>
</evidence>
<evidence type="ECO:0000256" key="6">
    <source>
        <dbReference type="SAM" id="MobiDB-lite"/>
    </source>
</evidence>
<dbReference type="EMBL" id="JACVVK020000029">
    <property type="protein sequence ID" value="KAK7501787.1"/>
    <property type="molecule type" value="Genomic_DNA"/>
</dbReference>
<proteinExistence type="inferred from homology"/>
<feature type="compositionally biased region" description="Basic residues" evidence="6">
    <location>
        <begin position="90"/>
        <end position="99"/>
    </location>
</feature>
<dbReference type="Pfam" id="PF15630">
    <property type="entry name" value="CENP-S"/>
    <property type="match status" value="1"/>
</dbReference>
<organism evidence="7 8">
    <name type="scientific">Batillaria attramentaria</name>
    <dbReference type="NCBI Taxonomy" id="370345"/>
    <lineage>
        <taxon>Eukaryota</taxon>
        <taxon>Metazoa</taxon>
        <taxon>Spiralia</taxon>
        <taxon>Lophotrochozoa</taxon>
        <taxon>Mollusca</taxon>
        <taxon>Gastropoda</taxon>
        <taxon>Caenogastropoda</taxon>
        <taxon>Sorbeoconcha</taxon>
        <taxon>Cerithioidea</taxon>
        <taxon>Batillariidae</taxon>
        <taxon>Batillaria</taxon>
    </lineage>
</organism>
<accession>A0ABD0LR11</accession>
<keyword evidence="3" id="KW-0227">DNA damage</keyword>
<dbReference type="GO" id="GO:0003677">
    <property type="term" value="F:DNA binding"/>
    <property type="evidence" value="ECO:0007669"/>
    <property type="project" value="UniProtKB-KW"/>
</dbReference>
<comment type="caution">
    <text evidence="7">The sequence shown here is derived from an EMBL/GenBank/DDBJ whole genome shotgun (WGS) entry which is preliminary data.</text>
</comment>
<dbReference type="Gene3D" id="1.10.20.10">
    <property type="entry name" value="Histone, subunit A"/>
    <property type="match status" value="1"/>
</dbReference>
<dbReference type="CDD" id="cd22919">
    <property type="entry name" value="HFD_CENP-S"/>
    <property type="match status" value="1"/>
</dbReference>
<keyword evidence="5" id="KW-0234">DNA repair</keyword>
<evidence type="ECO:0000256" key="4">
    <source>
        <dbReference type="ARBA" id="ARBA00023125"/>
    </source>
</evidence>
<dbReference type="SUPFAM" id="SSF47113">
    <property type="entry name" value="Histone-fold"/>
    <property type="match status" value="1"/>
</dbReference>
<protein>
    <recommendedName>
        <fullName evidence="2">Centromere protein S</fullName>
    </recommendedName>
</protein>
<feature type="region of interest" description="Disordered" evidence="6">
    <location>
        <begin position="76"/>
        <end position="117"/>
    </location>
</feature>
<dbReference type="InterPro" id="IPR029003">
    <property type="entry name" value="CENP-S/Mhf1"/>
</dbReference>
<evidence type="ECO:0000256" key="1">
    <source>
        <dbReference type="ARBA" id="ARBA00006612"/>
    </source>
</evidence>